<feature type="compositionally biased region" description="Low complexity" evidence="4">
    <location>
        <begin position="766"/>
        <end position="785"/>
    </location>
</feature>
<evidence type="ECO:0000313" key="6">
    <source>
        <dbReference type="EMBL" id="WFC96395.1"/>
    </source>
</evidence>
<feature type="region of interest" description="Disordered" evidence="4">
    <location>
        <begin position="494"/>
        <end position="552"/>
    </location>
</feature>
<evidence type="ECO:0000259" key="5">
    <source>
        <dbReference type="PROSITE" id="PS50110"/>
    </source>
</evidence>
<feature type="compositionally biased region" description="Polar residues" evidence="4">
    <location>
        <begin position="907"/>
        <end position="925"/>
    </location>
</feature>
<feature type="region of interest" description="Disordered" evidence="4">
    <location>
        <begin position="585"/>
        <end position="628"/>
    </location>
</feature>
<dbReference type="AlphaFoldDB" id="A0AAF0DU74"/>
<dbReference type="CDD" id="cd17546">
    <property type="entry name" value="REC_hyHK_CKI1_RcsC-like"/>
    <property type="match status" value="1"/>
</dbReference>
<evidence type="ECO:0000313" key="7">
    <source>
        <dbReference type="Proteomes" id="UP001216638"/>
    </source>
</evidence>
<reference evidence="6" key="1">
    <citation type="submission" date="2023-03" db="EMBL/GenBank/DDBJ databases">
        <title>Mating type loci evolution in Malassezia.</title>
        <authorList>
            <person name="Coelho M.A."/>
        </authorList>
    </citation>
    <scope>NUCLEOTIDE SEQUENCE</scope>
    <source>
        <strain evidence="6">CBS 14135</strain>
    </source>
</reference>
<evidence type="ECO:0000256" key="1">
    <source>
        <dbReference type="ARBA" id="ARBA00022553"/>
    </source>
</evidence>
<proteinExistence type="predicted"/>
<name>A0AAF0DU74_9BASI</name>
<feature type="compositionally biased region" description="Low complexity" evidence="4">
    <location>
        <begin position="676"/>
        <end position="685"/>
    </location>
</feature>
<organism evidence="6 7">
    <name type="scientific">Malassezia brasiliensis</name>
    <dbReference type="NCBI Taxonomy" id="1821822"/>
    <lineage>
        <taxon>Eukaryota</taxon>
        <taxon>Fungi</taxon>
        <taxon>Dikarya</taxon>
        <taxon>Basidiomycota</taxon>
        <taxon>Ustilaginomycotina</taxon>
        <taxon>Malasseziomycetes</taxon>
        <taxon>Malasseziales</taxon>
        <taxon>Malasseziaceae</taxon>
        <taxon>Malassezia</taxon>
    </lineage>
</organism>
<feature type="compositionally biased region" description="Polar residues" evidence="4">
    <location>
        <begin position="370"/>
        <end position="383"/>
    </location>
</feature>
<dbReference type="SMART" id="SM00448">
    <property type="entry name" value="REC"/>
    <property type="match status" value="1"/>
</dbReference>
<feature type="region of interest" description="Disordered" evidence="4">
    <location>
        <begin position="884"/>
        <end position="925"/>
    </location>
</feature>
<dbReference type="InterPro" id="IPR011006">
    <property type="entry name" value="CheY-like_superfamily"/>
</dbReference>
<accession>A0AAF0DU74</accession>
<dbReference type="PANTHER" id="PTHR45339">
    <property type="entry name" value="HYBRID SIGNAL TRANSDUCTION HISTIDINE KINASE J"/>
    <property type="match status" value="1"/>
</dbReference>
<feature type="region of interest" description="Disordered" evidence="4">
    <location>
        <begin position="725"/>
        <end position="799"/>
    </location>
</feature>
<evidence type="ECO:0000256" key="2">
    <source>
        <dbReference type="ARBA" id="ARBA00023012"/>
    </source>
</evidence>
<feature type="compositionally biased region" description="Pro residues" evidence="4">
    <location>
        <begin position="503"/>
        <end position="518"/>
    </location>
</feature>
<keyword evidence="1 3" id="KW-0597">Phosphoprotein</keyword>
<evidence type="ECO:0000256" key="4">
    <source>
        <dbReference type="SAM" id="MobiDB-lite"/>
    </source>
</evidence>
<dbReference type="SUPFAM" id="SSF52172">
    <property type="entry name" value="CheY-like"/>
    <property type="match status" value="1"/>
</dbReference>
<protein>
    <submittedName>
        <fullName evidence="6">Two-component response regulator SSK1p</fullName>
    </submittedName>
</protein>
<evidence type="ECO:0000256" key="3">
    <source>
        <dbReference type="PROSITE-ProRule" id="PRU00169"/>
    </source>
</evidence>
<feature type="region of interest" description="Disordered" evidence="4">
    <location>
        <begin position="1171"/>
        <end position="1246"/>
    </location>
</feature>
<feature type="compositionally biased region" description="Polar residues" evidence="4">
    <location>
        <begin position="786"/>
        <end position="799"/>
    </location>
</feature>
<dbReference type="PROSITE" id="PS50110">
    <property type="entry name" value="RESPONSE_REGULATORY"/>
    <property type="match status" value="1"/>
</dbReference>
<dbReference type="Gene3D" id="3.40.50.2300">
    <property type="match status" value="1"/>
</dbReference>
<feature type="region of interest" description="Disordered" evidence="4">
    <location>
        <begin position="328"/>
        <end position="385"/>
    </location>
</feature>
<feature type="domain" description="Response regulatory" evidence="5">
    <location>
        <begin position="1018"/>
        <end position="1153"/>
    </location>
</feature>
<keyword evidence="2" id="KW-0902">Two-component regulatory system</keyword>
<feature type="compositionally biased region" description="Basic and acidic residues" evidence="4">
    <location>
        <begin position="1199"/>
        <end position="1210"/>
    </location>
</feature>
<dbReference type="GO" id="GO:0000156">
    <property type="term" value="F:phosphorelay response regulator activity"/>
    <property type="evidence" value="ECO:0007669"/>
    <property type="project" value="UniProtKB-ARBA"/>
</dbReference>
<gene>
    <name evidence="6" type="primary">MgSsk1</name>
    <name evidence="6" type="ORF">MBRA1_003052</name>
</gene>
<feature type="compositionally biased region" description="Polar residues" evidence="4">
    <location>
        <begin position="348"/>
        <end position="363"/>
    </location>
</feature>
<keyword evidence="7" id="KW-1185">Reference proteome</keyword>
<dbReference type="InterPro" id="IPR001789">
    <property type="entry name" value="Sig_transdc_resp-reg_receiver"/>
</dbReference>
<feature type="region of interest" description="Disordered" evidence="4">
    <location>
        <begin position="662"/>
        <end position="696"/>
    </location>
</feature>
<feature type="modified residue" description="4-aspartylphosphate" evidence="3">
    <location>
        <position position="1067"/>
    </location>
</feature>
<dbReference type="EMBL" id="CP119953">
    <property type="protein sequence ID" value="WFC96395.1"/>
    <property type="molecule type" value="Genomic_DNA"/>
</dbReference>
<dbReference type="Proteomes" id="UP001216638">
    <property type="component" value="Chromosome 3"/>
</dbReference>
<feature type="compositionally biased region" description="Polar residues" evidence="4">
    <location>
        <begin position="519"/>
        <end position="534"/>
    </location>
</feature>
<dbReference type="Pfam" id="PF00072">
    <property type="entry name" value="Response_reg"/>
    <property type="match status" value="1"/>
</dbReference>
<sequence length="1246" mass="131053">MPASQKAYEVLSQTLLECIDSTLQALWQPLSAQLRVSISSPSLQAVVHTTVALQWLGPWLSQSVAPTAIPIPEAPVSSSSHVEDLVQIASDVVVMRAVANRVQLYVPPPAAVEAAADAAALLHDAPAELSLPWFPSAYYGIAMHTILVHILSWVVRLSKQDSRVIVLPVSLAHSSDARIDLFFDADVQLDESAWPAWLGPQAHLQHVLDELGVTTTQAPLAAHERDALPILAPLGEAKNPTYLQIALRRPRSIDLISSVPASVADGAPSLVRLVHALPLKAMLPYLANKRVRLFPWGPQKDHRCLQLQACLADFGCDVDIFRPDRMASNGESTSSVPALANATPEDTLGTTSASSGAPVTSPDSGAPSAPATSPDSGAPSASTLHAMLNGLPHPQAAEMFSEHFLQSVEVEGRELDLIIVHNNPSVLYGLLAAHVRAPIIYFAPPAALARMANAVDETRIVFLPVPVGYMRLLWAIFSAWFVYDSTSMSYRSRNGDGTELPATAPPPHPPTPHVPPPQEQTRTTSGDGESSTEPTPAEPLVRPTVTRESSGASLTELIDARSDKDDPIAATAAASHALDIASTPAIPPLDLESGQSGAAADADATARPPPSPETVVGDSFPTPMQRVQEPPDYFTKAVSQLATQPTNSGLVIRSVDGRAAGIFFQPPSETPASDETPAGTRADGAGADGAGGAPVISDIGDASGVLGSARGSVSDLPELVAKEADHEASFDLSVPPSPLPPSARPLASAPVPPLSLHTDVGGSGNTSNSASTTASAADTPTSSRSHTSSATELNLSNTTFRAEPVADALNITDPERGEPLFSTGQVLKPVGFETLLGLDTPDVLPGATGAAVPDASAPSLGVAVPTFAPPALHIDVERSAALERPPSMVRPGAPQSIELPPPPPLPSQATSESVKGQPTPYSHLSSKLKRTSAQPQAGMLIGGHSHVREPASGGTTPAGMSATSVAHLPLHPHVPHTALPSASSAMAAATPGRVSPTLAARIQRRKLALRDDFLPPVKVLIVEDNVINQRILSTFLRKRQIKYEVAKDGREAIDKWRQGDFHLILMDIQLPVLSGIEATKEIRRLECEARTHTHADDVPTAMSPAARHSVIIVALTASVLNSDRVEALAAGCNDFLNKPVSLPWLQRKILEWGSMQYLLHAGRAARTGASCAAATTPPAPGAHELPPAGGTRPPARQRGSFDRVVNEKAKQVATRLHLSPPRAPRALRTPHAPPRAPRTKENESDV</sequence>
<feature type="compositionally biased region" description="Low complexity" evidence="4">
    <location>
        <begin position="1215"/>
        <end position="1230"/>
    </location>
</feature>
<dbReference type="FunFam" id="3.40.50.2300:FF:000146">
    <property type="entry name" value="Putative two-component response regulator SSK1p"/>
    <property type="match status" value="1"/>
</dbReference>
<dbReference type="PANTHER" id="PTHR45339:SF1">
    <property type="entry name" value="HYBRID SIGNAL TRANSDUCTION HISTIDINE KINASE J"/>
    <property type="match status" value="1"/>
</dbReference>